<gene>
    <name evidence="1" type="ORF">SAMN02745157_3304</name>
</gene>
<reference evidence="1 2" key="1">
    <citation type="submission" date="2016-11" db="EMBL/GenBank/DDBJ databases">
        <authorList>
            <person name="Jaros S."/>
            <person name="Januszkiewicz K."/>
            <person name="Wedrychowicz H."/>
        </authorList>
    </citation>
    <scope>NUCLEOTIDE SEQUENCE [LARGE SCALE GENOMIC DNA]</scope>
    <source>
        <strain evidence="1 2">DSM 19436</strain>
    </source>
</reference>
<dbReference type="RefSeq" id="WP_073054796.1">
    <property type="nucleotide sequence ID" value="NZ_FQUP01000003.1"/>
</dbReference>
<dbReference type="OrthoDB" id="9809850at2"/>
<sequence>MFTRGSRYQAVEESEYVQADGRTVRYKRIRFLPSPDGRGGYVVASGDRPDTAAWNIAQDAESYWRLCDANGTARPAELTARVGTRIIIPDPTGGAGS</sequence>
<evidence type="ECO:0000313" key="1">
    <source>
        <dbReference type="EMBL" id="SHF99585.1"/>
    </source>
</evidence>
<dbReference type="Proteomes" id="UP000184485">
    <property type="component" value="Unassembled WGS sequence"/>
</dbReference>
<protein>
    <recommendedName>
        <fullName evidence="3">LysM domain-containing protein</fullName>
    </recommendedName>
</protein>
<accession>A0A1M5G764</accession>
<proteinExistence type="predicted"/>
<dbReference type="STRING" id="1122133.SAMN02745157_3304"/>
<dbReference type="EMBL" id="FQUP01000003">
    <property type="protein sequence ID" value="SHF99585.1"/>
    <property type="molecule type" value="Genomic_DNA"/>
</dbReference>
<evidence type="ECO:0000313" key="2">
    <source>
        <dbReference type="Proteomes" id="UP000184485"/>
    </source>
</evidence>
<dbReference type="AlphaFoldDB" id="A0A1M5G764"/>
<keyword evidence="2" id="KW-1185">Reference proteome</keyword>
<evidence type="ECO:0008006" key="3">
    <source>
        <dbReference type="Google" id="ProtNLM"/>
    </source>
</evidence>
<name>A0A1M5G764_9HYPH</name>
<organism evidence="1 2">
    <name type="scientific">Kaistia soli DSM 19436</name>
    <dbReference type="NCBI Taxonomy" id="1122133"/>
    <lineage>
        <taxon>Bacteria</taxon>
        <taxon>Pseudomonadati</taxon>
        <taxon>Pseudomonadota</taxon>
        <taxon>Alphaproteobacteria</taxon>
        <taxon>Hyphomicrobiales</taxon>
        <taxon>Kaistiaceae</taxon>
        <taxon>Kaistia</taxon>
    </lineage>
</organism>